<dbReference type="KEGG" id="aja:AJAP_01830"/>
<reference evidence="2 3" key="1">
    <citation type="journal article" date="2014" name="J. Biotechnol.">
        <title>Complete genome sequence of the actinobacterium Amycolatopsis japonica MG417-CF17(T) (=DSM 44213T) producing (S,S)-N,N'-ethylenediaminedisuccinic acid.</title>
        <authorList>
            <person name="Stegmann E."/>
            <person name="Albersmeier A."/>
            <person name="Spohn M."/>
            <person name="Gert H."/>
            <person name="Weber T."/>
            <person name="Wohlleben W."/>
            <person name="Kalinowski J."/>
            <person name="Ruckert C."/>
        </authorList>
    </citation>
    <scope>NUCLEOTIDE SEQUENCE [LARGE SCALE GENOMIC DNA]</scope>
    <source>
        <strain evidence="3">MG417-CF17 (DSM 44213)</strain>
    </source>
</reference>
<gene>
    <name evidence="2" type="ORF">AJAP_01830</name>
</gene>
<dbReference type="EMBL" id="CP008953">
    <property type="protein sequence ID" value="AIG73296.1"/>
    <property type="molecule type" value="Genomic_DNA"/>
</dbReference>
<organism evidence="2 3">
    <name type="scientific">Amycolatopsis japonica</name>
    <dbReference type="NCBI Taxonomy" id="208439"/>
    <lineage>
        <taxon>Bacteria</taxon>
        <taxon>Bacillati</taxon>
        <taxon>Actinomycetota</taxon>
        <taxon>Actinomycetes</taxon>
        <taxon>Pseudonocardiales</taxon>
        <taxon>Pseudonocardiaceae</taxon>
        <taxon>Amycolatopsis</taxon>
        <taxon>Amycolatopsis japonica group</taxon>
    </lineage>
</organism>
<dbReference type="HOGENOM" id="CLU_2857780_0_0_11"/>
<sequence length="64" mass="6275">MRGLAAVSGLLSAARTSSGSGSRSYPTTDRGAAGEKRSTSVAAELEPLALDGDPLDAIDGALVG</sequence>
<name>A0A075ULL2_9PSEU</name>
<proteinExistence type="predicted"/>
<evidence type="ECO:0000313" key="3">
    <source>
        <dbReference type="Proteomes" id="UP000028492"/>
    </source>
</evidence>
<keyword evidence="3" id="KW-1185">Reference proteome</keyword>
<dbReference type="Proteomes" id="UP000028492">
    <property type="component" value="Chromosome"/>
</dbReference>
<accession>A0A075ULL2</accession>
<feature type="compositionally biased region" description="Low complexity" evidence="1">
    <location>
        <begin position="13"/>
        <end position="24"/>
    </location>
</feature>
<evidence type="ECO:0000256" key="1">
    <source>
        <dbReference type="SAM" id="MobiDB-lite"/>
    </source>
</evidence>
<protein>
    <submittedName>
        <fullName evidence="2">Uncharacterized protein</fullName>
    </submittedName>
</protein>
<dbReference type="AlphaFoldDB" id="A0A075ULL2"/>
<feature type="region of interest" description="Disordered" evidence="1">
    <location>
        <begin position="13"/>
        <end position="40"/>
    </location>
</feature>
<evidence type="ECO:0000313" key="2">
    <source>
        <dbReference type="EMBL" id="AIG73296.1"/>
    </source>
</evidence>